<dbReference type="InterPro" id="IPR050153">
    <property type="entry name" value="Metal_Ion_Import_ABC"/>
</dbReference>
<keyword evidence="4 6" id="KW-0067">ATP-binding</keyword>
<organism evidence="6">
    <name type="scientific">bioreactor metagenome</name>
    <dbReference type="NCBI Taxonomy" id="1076179"/>
    <lineage>
        <taxon>unclassified sequences</taxon>
        <taxon>metagenomes</taxon>
        <taxon>ecological metagenomes</taxon>
    </lineage>
</organism>
<dbReference type="InterPro" id="IPR003593">
    <property type="entry name" value="AAA+_ATPase"/>
</dbReference>
<dbReference type="SUPFAM" id="SSF52540">
    <property type="entry name" value="P-loop containing nucleoside triphosphate hydrolases"/>
    <property type="match status" value="1"/>
</dbReference>
<dbReference type="InterPro" id="IPR017871">
    <property type="entry name" value="ABC_transporter-like_CS"/>
</dbReference>
<dbReference type="InterPro" id="IPR027417">
    <property type="entry name" value="P-loop_NTPase"/>
</dbReference>
<protein>
    <submittedName>
        <fullName evidence="6">High-affinity zinc uptake system ATP-binding protein ZnuC</fullName>
        <ecNumber evidence="6">3.6.3.-</ecNumber>
    </submittedName>
</protein>
<name>A0A644XYS0_9ZZZZ</name>
<dbReference type="PROSITE" id="PS00211">
    <property type="entry name" value="ABC_TRANSPORTER_1"/>
    <property type="match status" value="1"/>
</dbReference>
<comment type="similarity">
    <text evidence="1">Belongs to the ABC transporter superfamily.</text>
</comment>
<dbReference type="Gene3D" id="3.40.50.300">
    <property type="entry name" value="P-loop containing nucleotide triphosphate hydrolases"/>
    <property type="match status" value="1"/>
</dbReference>
<keyword evidence="6" id="KW-0378">Hydrolase</keyword>
<dbReference type="EC" id="3.6.3.-" evidence="6"/>
<evidence type="ECO:0000256" key="4">
    <source>
        <dbReference type="ARBA" id="ARBA00022840"/>
    </source>
</evidence>
<sequence>MSVPIVLHFHDVSFSYPHLTVLEEVGFHVHEGEFIALVGPNGSGKTTLLKLILGLEQPKSGTIELLGQNPSKARVQIGYVPQHASYDPSFPISVLEVVKMGMVEARGRQPKEKLRQLALEALHQVELASLADRPYSDLSGGQRRRVLVARALASKPNMLILDEPAANMDKESEQRLYETLAKLKGKTTVLIVTHDMKRVSALTDRVFCIDAHKEGKVGRTVVQHMLEEEPDDGVKRILHDVEIPADQCRYPQEAGNE</sequence>
<keyword evidence="3" id="KW-0547">Nucleotide-binding</keyword>
<keyword evidence="2" id="KW-0813">Transport</keyword>
<dbReference type="AlphaFoldDB" id="A0A644XYS0"/>
<evidence type="ECO:0000259" key="5">
    <source>
        <dbReference type="PROSITE" id="PS50893"/>
    </source>
</evidence>
<reference evidence="6" key="1">
    <citation type="submission" date="2019-08" db="EMBL/GenBank/DDBJ databases">
        <authorList>
            <person name="Kucharzyk K."/>
            <person name="Murdoch R.W."/>
            <person name="Higgins S."/>
            <person name="Loffler F."/>
        </authorList>
    </citation>
    <scope>NUCLEOTIDE SEQUENCE</scope>
</reference>
<dbReference type="Pfam" id="PF00005">
    <property type="entry name" value="ABC_tran"/>
    <property type="match status" value="1"/>
</dbReference>
<accession>A0A644XYS0</accession>
<dbReference type="PANTHER" id="PTHR42734">
    <property type="entry name" value="METAL TRANSPORT SYSTEM ATP-BINDING PROTEIN TM_0124-RELATED"/>
    <property type="match status" value="1"/>
</dbReference>
<evidence type="ECO:0000256" key="2">
    <source>
        <dbReference type="ARBA" id="ARBA00022448"/>
    </source>
</evidence>
<evidence type="ECO:0000256" key="3">
    <source>
        <dbReference type="ARBA" id="ARBA00022741"/>
    </source>
</evidence>
<dbReference type="EMBL" id="VSSQ01003512">
    <property type="protein sequence ID" value="MPM21057.1"/>
    <property type="molecule type" value="Genomic_DNA"/>
</dbReference>
<feature type="domain" description="ABC transporter" evidence="5">
    <location>
        <begin position="7"/>
        <end position="236"/>
    </location>
</feature>
<dbReference type="PANTHER" id="PTHR42734:SF17">
    <property type="entry name" value="METAL TRANSPORT SYSTEM ATP-BINDING PROTEIN TM_0124-RELATED"/>
    <property type="match status" value="1"/>
</dbReference>
<dbReference type="CDD" id="cd03235">
    <property type="entry name" value="ABC_Metallic_Cations"/>
    <property type="match status" value="1"/>
</dbReference>
<dbReference type="GO" id="GO:0005524">
    <property type="term" value="F:ATP binding"/>
    <property type="evidence" value="ECO:0007669"/>
    <property type="project" value="UniProtKB-KW"/>
</dbReference>
<dbReference type="SMART" id="SM00382">
    <property type="entry name" value="AAA"/>
    <property type="match status" value="1"/>
</dbReference>
<dbReference type="InterPro" id="IPR003439">
    <property type="entry name" value="ABC_transporter-like_ATP-bd"/>
</dbReference>
<dbReference type="PROSITE" id="PS50893">
    <property type="entry name" value="ABC_TRANSPORTER_2"/>
    <property type="match status" value="1"/>
</dbReference>
<proteinExistence type="inferred from homology"/>
<evidence type="ECO:0000313" key="6">
    <source>
        <dbReference type="EMBL" id="MPM21057.1"/>
    </source>
</evidence>
<comment type="caution">
    <text evidence="6">The sequence shown here is derived from an EMBL/GenBank/DDBJ whole genome shotgun (WGS) entry which is preliminary data.</text>
</comment>
<dbReference type="GO" id="GO:0016887">
    <property type="term" value="F:ATP hydrolysis activity"/>
    <property type="evidence" value="ECO:0007669"/>
    <property type="project" value="InterPro"/>
</dbReference>
<gene>
    <name evidence="6" type="primary">znuC_15</name>
    <name evidence="6" type="ORF">SDC9_67500</name>
</gene>
<evidence type="ECO:0000256" key="1">
    <source>
        <dbReference type="ARBA" id="ARBA00005417"/>
    </source>
</evidence>